<dbReference type="InterPro" id="IPR009051">
    <property type="entry name" value="Helical_ferredxn"/>
</dbReference>
<dbReference type="GO" id="GO:0046872">
    <property type="term" value="F:metal ion binding"/>
    <property type="evidence" value="ECO:0007669"/>
    <property type="project" value="UniProtKB-KW"/>
</dbReference>
<feature type="domain" description="Cysteine-rich" evidence="7">
    <location>
        <begin position="93"/>
        <end position="174"/>
    </location>
</feature>
<evidence type="ECO:0000313" key="9">
    <source>
        <dbReference type="Proteomes" id="UP000030624"/>
    </source>
</evidence>
<keyword evidence="5" id="KW-0408">Iron</keyword>
<keyword evidence="6" id="KW-0411">Iron-sulfur</keyword>
<dbReference type="PANTHER" id="PTHR43255">
    <property type="entry name" value="IRON-SULFUR-BINDING OXIDOREDUCTASE FADF-RELATED-RELATED"/>
    <property type="match status" value="1"/>
</dbReference>
<dbReference type="eggNOG" id="arCOG00333">
    <property type="taxonomic scope" value="Archaea"/>
</dbReference>
<dbReference type="GO" id="GO:0016491">
    <property type="term" value="F:oxidoreductase activity"/>
    <property type="evidence" value="ECO:0007669"/>
    <property type="project" value="UniProtKB-KW"/>
</dbReference>
<feature type="domain" description="Cysteine-rich" evidence="7">
    <location>
        <begin position="211"/>
        <end position="297"/>
    </location>
</feature>
<dbReference type="InterPro" id="IPR004017">
    <property type="entry name" value="Cys_rich_dom"/>
</dbReference>
<gene>
    <name evidence="8" type="ORF">GACE_1531</name>
</gene>
<evidence type="ECO:0000313" key="8">
    <source>
        <dbReference type="EMBL" id="AIY90566.1"/>
    </source>
</evidence>
<dbReference type="Gene3D" id="1.10.1060.10">
    <property type="entry name" value="Alpha-helical ferredoxin"/>
    <property type="match status" value="1"/>
</dbReference>
<comment type="similarity">
    <text evidence="1">Belongs to the HdrC family.</text>
</comment>
<dbReference type="EMBL" id="CP009552">
    <property type="protein sequence ID" value="AIY90566.1"/>
    <property type="molecule type" value="Genomic_DNA"/>
</dbReference>
<evidence type="ECO:0000256" key="2">
    <source>
        <dbReference type="ARBA" id="ARBA00022485"/>
    </source>
</evidence>
<reference evidence="8 9" key="1">
    <citation type="journal article" date="2015" name="Appl. Environ. Microbiol.">
        <title>The Geoglobus acetivorans genome: Fe(III) reduction, acetate utilization, autotrophic growth, and degradation of aromatic compounds in a hyperthermophilic archaeon.</title>
        <authorList>
            <person name="Mardanov A.V."/>
            <person name="Slododkina G.B."/>
            <person name="Slobodkin A.I."/>
            <person name="Beletsky A.V."/>
            <person name="Gavrilov S.N."/>
            <person name="Kublanov I.V."/>
            <person name="Bonch-Osmolovskaya E.A."/>
            <person name="Skryabin K.G."/>
            <person name="Ravin N.V."/>
        </authorList>
    </citation>
    <scope>NUCLEOTIDE SEQUENCE [LARGE SCALE GENOMIC DNA]</scope>
    <source>
        <strain evidence="8 9">SBH6</strain>
    </source>
</reference>
<evidence type="ECO:0000256" key="4">
    <source>
        <dbReference type="ARBA" id="ARBA00023002"/>
    </source>
</evidence>
<dbReference type="Proteomes" id="UP000030624">
    <property type="component" value="Chromosome"/>
</dbReference>
<name>A0A0A7GI09_GEOAI</name>
<dbReference type="STRING" id="565033.GACE_1531"/>
<dbReference type="PROSITE" id="PS00198">
    <property type="entry name" value="4FE4S_FER_1"/>
    <property type="match status" value="1"/>
</dbReference>
<dbReference type="SUPFAM" id="SSF46548">
    <property type="entry name" value="alpha-helical ferredoxin"/>
    <property type="match status" value="1"/>
</dbReference>
<accession>A0A0A7GI09</accession>
<keyword evidence="2" id="KW-0004">4Fe-4S</keyword>
<dbReference type="HOGENOM" id="CLU_023081_2_2_2"/>
<dbReference type="Pfam" id="PF02754">
    <property type="entry name" value="CCG"/>
    <property type="match status" value="2"/>
</dbReference>
<evidence type="ECO:0000256" key="3">
    <source>
        <dbReference type="ARBA" id="ARBA00022723"/>
    </source>
</evidence>
<dbReference type="GO" id="GO:0051539">
    <property type="term" value="F:4 iron, 4 sulfur cluster binding"/>
    <property type="evidence" value="ECO:0007669"/>
    <property type="project" value="UniProtKB-KW"/>
</dbReference>
<keyword evidence="4" id="KW-0560">Oxidoreductase</keyword>
<evidence type="ECO:0000256" key="1">
    <source>
        <dbReference type="ARBA" id="ARBA00007097"/>
    </source>
</evidence>
<protein>
    <submittedName>
        <fullName evidence="8">Fe-S oxidoreductase</fullName>
    </submittedName>
</protein>
<evidence type="ECO:0000256" key="5">
    <source>
        <dbReference type="ARBA" id="ARBA00023004"/>
    </source>
</evidence>
<dbReference type="InterPro" id="IPR051460">
    <property type="entry name" value="HdrC_iron-sulfur_subunit"/>
</dbReference>
<evidence type="ECO:0000259" key="7">
    <source>
        <dbReference type="Pfam" id="PF02754"/>
    </source>
</evidence>
<sequence length="318" mass="35764">MSPRGRIILSFHAENDSELIKSTFSCLTCAMCEVVCPSGVEVTNLLETARKRFVEIGAVPERLSEFFGKMDRSGNPYGIDVETYDPSGQVDILYYPGCTSLLREREIFESSVKILKKLGVRFAIEFKYCCGSTTLRTGGSEKFARRNFERLREIVEKTGAKRIIVSCPGCYRTIAKDYRKFGEIGAEVQHMVEFLAENAAKLGLRRENIRIAFHDSCHLARHMKVVEEPRVVLRRMGTLVEAEQHGLSSFCCGGGGGVKLSYRDISRAVRDMRVAQLKKTEAEVIITSCPYCYRNLKNSGGGLNIKDITIFIAERLKE</sequence>
<evidence type="ECO:0000256" key="6">
    <source>
        <dbReference type="ARBA" id="ARBA00023014"/>
    </source>
</evidence>
<dbReference type="AlphaFoldDB" id="A0A0A7GI09"/>
<organism evidence="8 9">
    <name type="scientific">Geoglobus acetivorans</name>
    <dbReference type="NCBI Taxonomy" id="565033"/>
    <lineage>
        <taxon>Archaea</taxon>
        <taxon>Methanobacteriati</taxon>
        <taxon>Methanobacteriota</taxon>
        <taxon>Archaeoglobi</taxon>
        <taxon>Archaeoglobales</taxon>
        <taxon>Archaeoglobaceae</taxon>
        <taxon>Geoglobus</taxon>
    </lineage>
</organism>
<dbReference type="KEGG" id="gac:GACE_1531"/>
<dbReference type="GO" id="GO:0005886">
    <property type="term" value="C:plasma membrane"/>
    <property type="evidence" value="ECO:0007669"/>
    <property type="project" value="TreeGrafter"/>
</dbReference>
<dbReference type="PANTHER" id="PTHR43255:SF1">
    <property type="entry name" value="IRON-SULFUR-BINDING OXIDOREDUCTASE FADF-RELATED"/>
    <property type="match status" value="1"/>
</dbReference>
<proteinExistence type="inferred from homology"/>
<keyword evidence="3" id="KW-0479">Metal-binding</keyword>
<dbReference type="InterPro" id="IPR017900">
    <property type="entry name" value="4Fe4S_Fe_S_CS"/>
</dbReference>